<evidence type="ECO:0000256" key="9">
    <source>
        <dbReference type="SAM" id="MobiDB-lite"/>
    </source>
</evidence>
<keyword evidence="5 11" id="KW-0238">DNA-binding</keyword>
<dbReference type="CDD" id="cd12148">
    <property type="entry name" value="fungal_TF_MHR"/>
    <property type="match status" value="1"/>
</dbReference>
<dbReference type="InterPro" id="IPR001138">
    <property type="entry name" value="Zn2Cys6_DnaBD"/>
</dbReference>
<dbReference type="Pfam" id="PF00172">
    <property type="entry name" value="Zn_clus"/>
    <property type="match status" value="1"/>
</dbReference>
<evidence type="ECO:0000256" key="1">
    <source>
        <dbReference type="ARBA" id="ARBA00004123"/>
    </source>
</evidence>
<evidence type="ECO:0000313" key="11">
    <source>
        <dbReference type="EMBL" id="KAK3673436.1"/>
    </source>
</evidence>
<keyword evidence="12" id="KW-1185">Reference proteome</keyword>
<dbReference type="InterPro" id="IPR050987">
    <property type="entry name" value="AtrR-like"/>
</dbReference>
<dbReference type="EMBL" id="JAUTXT010000025">
    <property type="protein sequence ID" value="KAK3673436.1"/>
    <property type="molecule type" value="Genomic_DNA"/>
</dbReference>
<reference evidence="11" key="1">
    <citation type="submission" date="2023-07" db="EMBL/GenBank/DDBJ databases">
        <title>Black Yeasts Isolated from many extreme environments.</title>
        <authorList>
            <person name="Coleine C."/>
            <person name="Stajich J.E."/>
            <person name="Selbmann L."/>
        </authorList>
    </citation>
    <scope>NUCLEOTIDE SEQUENCE</scope>
    <source>
        <strain evidence="11">CCFEE 5485</strain>
    </source>
</reference>
<feature type="region of interest" description="Disordered" evidence="9">
    <location>
        <begin position="617"/>
        <end position="689"/>
    </location>
</feature>
<feature type="compositionally biased region" description="Low complexity" evidence="9">
    <location>
        <begin position="758"/>
        <end position="767"/>
    </location>
</feature>
<feature type="coiled-coil region" evidence="8">
    <location>
        <begin position="67"/>
        <end position="101"/>
    </location>
</feature>
<feature type="domain" description="Zn(2)-C6 fungal-type" evidence="10">
    <location>
        <begin position="23"/>
        <end position="53"/>
    </location>
</feature>
<dbReference type="GO" id="GO:0003677">
    <property type="term" value="F:DNA binding"/>
    <property type="evidence" value="ECO:0007669"/>
    <property type="project" value="UniProtKB-KW"/>
</dbReference>
<dbReference type="PROSITE" id="PS00463">
    <property type="entry name" value="ZN2_CY6_FUNGAL_1"/>
    <property type="match status" value="1"/>
</dbReference>
<dbReference type="InterPro" id="IPR007219">
    <property type="entry name" value="XnlR_reg_dom"/>
</dbReference>
<organism evidence="11 12">
    <name type="scientific">Recurvomyces mirabilis</name>
    <dbReference type="NCBI Taxonomy" id="574656"/>
    <lineage>
        <taxon>Eukaryota</taxon>
        <taxon>Fungi</taxon>
        <taxon>Dikarya</taxon>
        <taxon>Ascomycota</taxon>
        <taxon>Pezizomycotina</taxon>
        <taxon>Dothideomycetes</taxon>
        <taxon>Dothideomycetidae</taxon>
        <taxon>Mycosphaerellales</taxon>
        <taxon>Teratosphaeriaceae</taxon>
        <taxon>Recurvomyces</taxon>
    </lineage>
</organism>
<evidence type="ECO:0000256" key="4">
    <source>
        <dbReference type="ARBA" id="ARBA00023015"/>
    </source>
</evidence>
<dbReference type="CDD" id="cd00067">
    <property type="entry name" value="GAL4"/>
    <property type="match status" value="1"/>
</dbReference>
<dbReference type="Pfam" id="PF04082">
    <property type="entry name" value="Fungal_trans"/>
    <property type="match status" value="1"/>
</dbReference>
<evidence type="ECO:0000256" key="3">
    <source>
        <dbReference type="ARBA" id="ARBA00022833"/>
    </source>
</evidence>
<dbReference type="FunFam" id="4.10.240.10:FF:000007">
    <property type="entry name" value="C6 transcription factor FacB"/>
    <property type="match status" value="1"/>
</dbReference>
<dbReference type="GO" id="GO:0000981">
    <property type="term" value="F:DNA-binding transcription factor activity, RNA polymerase II-specific"/>
    <property type="evidence" value="ECO:0007669"/>
    <property type="project" value="InterPro"/>
</dbReference>
<dbReference type="GeneID" id="89966521"/>
<keyword evidence="8" id="KW-0175">Coiled coil</keyword>
<keyword evidence="6" id="KW-0804">Transcription</keyword>
<comment type="subcellular location">
    <subcellularLocation>
        <location evidence="1">Nucleus</location>
    </subcellularLocation>
</comment>
<dbReference type="PROSITE" id="PS50048">
    <property type="entry name" value="ZN2_CY6_FUNGAL_2"/>
    <property type="match status" value="1"/>
</dbReference>
<evidence type="ECO:0000256" key="2">
    <source>
        <dbReference type="ARBA" id="ARBA00022723"/>
    </source>
</evidence>
<feature type="region of interest" description="Disordered" evidence="9">
    <location>
        <begin position="917"/>
        <end position="942"/>
    </location>
</feature>
<sequence>MPGILPMKVIKVGTNAQTRIAQACDRCRSKKIRCDGIRPCCTQCANVGFECKTSDKLSRRAFPRGYTESLEERVRGLENEVRELKELLDEKDEKIDMLTRIHSNSSLQLPCSRRPSRTSVDSGSANAETPEKDEVFKVQQSPYLLAGAVNGGDSYFSGTSSSRTFIEAFKHKVQETGRSTADICTDALLASKFKNSAESSPSPSAPVVWKAPPRLVSDQLVNIFFQEWAPLYPVLHRPTFLNLYEKYVADADAVTDKTAIAQLNLVFGISALSNGSRASDDLESFEGQWKAAIDAILNENTMGTLQALVLAQIYCVQQGDLTRLLTYKGLSTTLSARLGLHQSQKRFALGTLTCETRKKVFWTLYTVDSFTAVTLGLPKQLKDDDVHCEYPVDADDEYVTERGFQPTLPGESTKLSSALALFRAARILSKVLEEVFPAKTSYDLSMKKLGELSDELDAWSSSLAPHLRLQFAQDKPSTGTISSRSPLLSMTYHYIRALIHRPAASASTGSSLSSSKMTLASSCKHIVQLVQLLEERAMCFAFCLNKDELLVLSGFGLLFQGLDLDPASKILKDNHKTVLRIISVLDKFKAPCAMDFGRVARSFLPATPAVTATKPTIQPASTKRVLSTPKESVPTLSRHNSDSAAMTITPIPSLPASTRRQLKAIASRFTMKGSSSTSTKMDPPSDHRRATVHNISLHPNAFVTQSQPSLSPPMPAAVYQPSSLSRSEPSRSPSNTYGRPASMLERPSAPRPVNKTRPASQQHMQPPQQKPKSKPQQKPSSHPNLDYLSFGLESEDRVRVANSTNSVPIKSEPSPTEWEKLLGSLDNGQTNIYDACYGGQPIEALFDTAHHNTTSMAAHATAIQAATATQAAVAASASWDADLWSLYQTDTNTSDLSALTNSNASGQTESLFSFTSDEDGVRLVPSPPQKDDVAGGPWPGSVNGSTDDLYRGICVPADLLAHGEELGFGAAAGSWDEGLGLGL</sequence>
<evidence type="ECO:0000256" key="8">
    <source>
        <dbReference type="SAM" id="Coils"/>
    </source>
</evidence>
<feature type="region of interest" description="Disordered" evidence="9">
    <location>
        <begin position="703"/>
        <end position="788"/>
    </location>
</feature>
<evidence type="ECO:0000256" key="6">
    <source>
        <dbReference type="ARBA" id="ARBA00023163"/>
    </source>
</evidence>
<dbReference type="Gene3D" id="4.10.240.10">
    <property type="entry name" value="Zn(2)-C6 fungal-type DNA-binding domain"/>
    <property type="match status" value="1"/>
</dbReference>
<feature type="compositionally biased region" description="Polar residues" evidence="9">
    <location>
        <begin position="634"/>
        <end position="646"/>
    </location>
</feature>
<evidence type="ECO:0000256" key="5">
    <source>
        <dbReference type="ARBA" id="ARBA00023125"/>
    </source>
</evidence>
<dbReference type="GO" id="GO:0008270">
    <property type="term" value="F:zinc ion binding"/>
    <property type="evidence" value="ECO:0007669"/>
    <property type="project" value="InterPro"/>
</dbReference>
<evidence type="ECO:0000256" key="7">
    <source>
        <dbReference type="ARBA" id="ARBA00023242"/>
    </source>
</evidence>
<proteinExistence type="predicted"/>
<dbReference type="PANTHER" id="PTHR46910">
    <property type="entry name" value="TRANSCRIPTION FACTOR PDR1"/>
    <property type="match status" value="1"/>
</dbReference>
<gene>
    <name evidence="11" type="primary">CAT8</name>
    <name evidence="11" type="ORF">LTR78_006670</name>
</gene>
<dbReference type="Proteomes" id="UP001274830">
    <property type="component" value="Unassembled WGS sequence"/>
</dbReference>
<dbReference type="PANTHER" id="PTHR46910:SF12">
    <property type="entry name" value="REGULATORY PROTEIN CAT8"/>
    <property type="match status" value="1"/>
</dbReference>
<dbReference type="GO" id="GO:0005634">
    <property type="term" value="C:nucleus"/>
    <property type="evidence" value="ECO:0007669"/>
    <property type="project" value="UniProtKB-SubCell"/>
</dbReference>
<evidence type="ECO:0000313" key="12">
    <source>
        <dbReference type="Proteomes" id="UP001274830"/>
    </source>
</evidence>
<dbReference type="SUPFAM" id="SSF57701">
    <property type="entry name" value="Zn2/Cys6 DNA-binding domain"/>
    <property type="match status" value="1"/>
</dbReference>
<dbReference type="InterPro" id="IPR036864">
    <property type="entry name" value="Zn2-C6_fun-type_DNA-bd_sf"/>
</dbReference>
<keyword evidence="7" id="KW-0539">Nucleus</keyword>
<feature type="compositionally biased region" description="Low complexity" evidence="9">
    <location>
        <begin position="774"/>
        <end position="783"/>
    </location>
</feature>
<dbReference type="AlphaFoldDB" id="A0AAE0WKK5"/>
<feature type="region of interest" description="Disordered" evidence="9">
    <location>
        <begin position="108"/>
        <end position="131"/>
    </location>
</feature>
<keyword evidence="3" id="KW-0862">Zinc</keyword>
<feature type="compositionally biased region" description="Polar residues" evidence="9">
    <location>
        <begin position="117"/>
        <end position="127"/>
    </location>
</feature>
<name>A0AAE0WKK5_9PEZI</name>
<keyword evidence="4" id="KW-0805">Transcription regulation</keyword>
<comment type="caution">
    <text evidence="11">The sequence shown here is derived from an EMBL/GenBank/DDBJ whole genome shotgun (WGS) entry which is preliminary data.</text>
</comment>
<evidence type="ECO:0000259" key="10">
    <source>
        <dbReference type="PROSITE" id="PS50048"/>
    </source>
</evidence>
<dbReference type="GO" id="GO:0006351">
    <property type="term" value="P:DNA-templated transcription"/>
    <property type="evidence" value="ECO:0007669"/>
    <property type="project" value="InterPro"/>
</dbReference>
<dbReference type="SMART" id="SM00066">
    <property type="entry name" value="GAL4"/>
    <property type="match status" value="1"/>
</dbReference>
<accession>A0AAE0WKK5</accession>
<dbReference type="CDD" id="cd15485">
    <property type="entry name" value="ZIP_Cat8"/>
    <property type="match status" value="1"/>
</dbReference>
<dbReference type="RefSeq" id="XP_064690477.1">
    <property type="nucleotide sequence ID" value="XM_064841967.1"/>
</dbReference>
<protein>
    <submittedName>
        <fullName evidence="11">DNA-binding transcription factor cat8</fullName>
    </submittedName>
</protein>
<keyword evidence="2" id="KW-0479">Metal-binding</keyword>
<dbReference type="SMART" id="SM00906">
    <property type="entry name" value="Fungal_trans"/>
    <property type="match status" value="1"/>
</dbReference>
<feature type="compositionally biased region" description="Low complexity" evidence="9">
    <location>
        <begin position="721"/>
        <end position="734"/>
    </location>
</feature>